<feature type="transmembrane region" description="Helical" evidence="1">
    <location>
        <begin position="216"/>
        <end position="234"/>
    </location>
</feature>
<dbReference type="EMBL" id="JAJEPV010000032">
    <property type="protein sequence ID" value="MCC2120399.1"/>
    <property type="molecule type" value="Genomic_DNA"/>
</dbReference>
<keyword evidence="1" id="KW-1133">Transmembrane helix</keyword>
<feature type="transmembrane region" description="Helical" evidence="1">
    <location>
        <begin position="291"/>
        <end position="311"/>
    </location>
</feature>
<evidence type="ECO:0000313" key="3">
    <source>
        <dbReference type="Proteomes" id="UP001197795"/>
    </source>
</evidence>
<comment type="caution">
    <text evidence="2">The sequence shown here is derived from an EMBL/GenBank/DDBJ whole genome shotgun (WGS) entry which is preliminary data.</text>
</comment>
<reference evidence="2 3" key="1">
    <citation type="submission" date="2021-10" db="EMBL/GenBank/DDBJ databases">
        <title>Anaerobic single-cell dispensing facilitates the cultivation of human gut bacteria.</title>
        <authorList>
            <person name="Afrizal A."/>
        </authorList>
    </citation>
    <scope>NUCLEOTIDE SEQUENCE [LARGE SCALE GENOMIC DNA]</scope>
    <source>
        <strain evidence="2 3">CLA-AA-H273</strain>
    </source>
</reference>
<protein>
    <recommendedName>
        <fullName evidence="4">Sporulation integral membrane protein YlbJ</fullName>
    </recommendedName>
</protein>
<dbReference type="Proteomes" id="UP001197795">
    <property type="component" value="Unassembled WGS sequence"/>
</dbReference>
<keyword evidence="3" id="KW-1185">Reference proteome</keyword>
<feature type="transmembrane region" description="Helical" evidence="1">
    <location>
        <begin position="42"/>
        <end position="58"/>
    </location>
</feature>
<dbReference type="RefSeq" id="WP_227733576.1">
    <property type="nucleotide sequence ID" value="NZ_JAJEPV010000032.1"/>
</dbReference>
<keyword evidence="1" id="KW-0472">Membrane</keyword>
<feature type="transmembrane region" description="Helical" evidence="1">
    <location>
        <begin position="79"/>
        <end position="96"/>
    </location>
</feature>
<organism evidence="2 3">
    <name type="scientific">Waltera acetigignens</name>
    <dbReference type="NCBI Taxonomy" id="2981769"/>
    <lineage>
        <taxon>Bacteria</taxon>
        <taxon>Bacillati</taxon>
        <taxon>Bacillota</taxon>
        <taxon>Clostridia</taxon>
        <taxon>Lachnospirales</taxon>
        <taxon>Lachnospiraceae</taxon>
        <taxon>Waltera</taxon>
    </lineage>
</organism>
<sequence length="318" mass="35456">MKKIFGICFFVLMTGCVLTHSSLSLAYAALGLNLWYEKMVPVLLPFMILSGTLIRMGMTDSLIRPVRPLFGRIYRLSAPGIYVILMGFLCGFPMGARTASDFRDRQEISSEEGQYLLAFCNNLGPVYFLGFVLPLLHRKLLFPYVFGMYGVPLLYGIFLRYSVYKNRISEKTDHSFGRNNAAKFLEPTGPAPLPAMSLTDALDDAITAAGRSILQLGGYMIFFNLLNLLPRLLLPDSFRYAPLLEISGGLKLLGDRFPLYTLLLLPFGGLSCIAQTGSCIRNTGLSLKSYILHKMVLTVLTAAYYLGWFLLSPDTFLL</sequence>
<name>A0AAE3A2Y1_9FIRM</name>
<proteinExistence type="predicted"/>
<dbReference type="PROSITE" id="PS51257">
    <property type="entry name" value="PROKAR_LIPOPROTEIN"/>
    <property type="match status" value="1"/>
</dbReference>
<feature type="transmembrane region" description="Helical" evidence="1">
    <location>
        <begin position="257"/>
        <end position="279"/>
    </location>
</feature>
<keyword evidence="1" id="KW-0812">Transmembrane</keyword>
<evidence type="ECO:0000313" key="2">
    <source>
        <dbReference type="EMBL" id="MCC2120399.1"/>
    </source>
</evidence>
<dbReference type="AlphaFoldDB" id="A0AAE3A2Y1"/>
<accession>A0AAE3A2Y1</accession>
<evidence type="ECO:0008006" key="4">
    <source>
        <dbReference type="Google" id="ProtNLM"/>
    </source>
</evidence>
<gene>
    <name evidence="2" type="ORF">LKD75_12510</name>
</gene>
<feature type="transmembrane region" description="Helical" evidence="1">
    <location>
        <begin position="141"/>
        <end position="161"/>
    </location>
</feature>
<evidence type="ECO:0000256" key="1">
    <source>
        <dbReference type="SAM" id="Phobius"/>
    </source>
</evidence>